<evidence type="ECO:0000313" key="4">
    <source>
        <dbReference type="Proteomes" id="UP000530424"/>
    </source>
</evidence>
<evidence type="ECO:0000256" key="1">
    <source>
        <dbReference type="SAM" id="MobiDB-lite"/>
    </source>
</evidence>
<dbReference type="EMBL" id="JACCFP010000001">
    <property type="protein sequence ID" value="NYJ00312.1"/>
    <property type="molecule type" value="Genomic_DNA"/>
</dbReference>
<dbReference type="Proteomes" id="UP000530424">
    <property type="component" value="Unassembled WGS sequence"/>
</dbReference>
<dbReference type="PROSITE" id="PS51257">
    <property type="entry name" value="PROKAR_LIPOPROTEIN"/>
    <property type="match status" value="1"/>
</dbReference>
<comment type="caution">
    <text evidence="3">The sequence shown here is derived from an EMBL/GenBank/DDBJ whole genome shotgun (WGS) entry which is preliminary data.</text>
</comment>
<evidence type="ECO:0008006" key="5">
    <source>
        <dbReference type="Google" id="ProtNLM"/>
    </source>
</evidence>
<name>A0A853C0R1_9ACTN</name>
<feature type="chain" id="PRO_5032485703" description="Lipoprotein" evidence="2">
    <location>
        <begin position="25"/>
        <end position="221"/>
    </location>
</feature>
<feature type="region of interest" description="Disordered" evidence="1">
    <location>
        <begin position="188"/>
        <end position="221"/>
    </location>
</feature>
<accession>A0A853C0R1</accession>
<sequence length="221" mass="23091">MTRVKLSLASAVAGVAILATGCGADNIVGGEPPAPGVAAEVEDATLDLEQVDVLTDAICSSLENDPTSQATSRAIVQTSVVAQWASAEVARALVEQQDVSLDVQPADYASIPGWDEFSEEEQEAVRTYIDAIQYLQAAVPEVGDEEGMLDTSEVDVTINPRFDLDTEGAIERADRQTSVAVSSEALVGTAEQLDPEQVEALPDSQLCGRRGTAPAAPPLAP</sequence>
<feature type="signal peptide" evidence="2">
    <location>
        <begin position="1"/>
        <end position="24"/>
    </location>
</feature>
<dbReference type="RefSeq" id="WP_179666923.1">
    <property type="nucleotide sequence ID" value="NZ_JACCFP010000001.1"/>
</dbReference>
<organism evidence="3 4">
    <name type="scientific">Nocardioides thalensis</name>
    <dbReference type="NCBI Taxonomy" id="1914755"/>
    <lineage>
        <taxon>Bacteria</taxon>
        <taxon>Bacillati</taxon>
        <taxon>Actinomycetota</taxon>
        <taxon>Actinomycetes</taxon>
        <taxon>Propionibacteriales</taxon>
        <taxon>Nocardioidaceae</taxon>
        <taxon>Nocardioides</taxon>
    </lineage>
</organism>
<gene>
    <name evidence="3" type="ORF">HNR19_001010</name>
</gene>
<keyword evidence="2" id="KW-0732">Signal</keyword>
<proteinExistence type="predicted"/>
<evidence type="ECO:0000256" key="2">
    <source>
        <dbReference type="SAM" id="SignalP"/>
    </source>
</evidence>
<protein>
    <recommendedName>
        <fullName evidence="5">Lipoprotein</fullName>
    </recommendedName>
</protein>
<dbReference type="AlphaFoldDB" id="A0A853C0R1"/>
<evidence type="ECO:0000313" key="3">
    <source>
        <dbReference type="EMBL" id="NYJ00312.1"/>
    </source>
</evidence>
<keyword evidence="4" id="KW-1185">Reference proteome</keyword>
<reference evidence="3 4" key="1">
    <citation type="submission" date="2020-07" db="EMBL/GenBank/DDBJ databases">
        <title>Sequencing the genomes of 1000 actinobacteria strains.</title>
        <authorList>
            <person name="Klenk H.-P."/>
        </authorList>
    </citation>
    <scope>NUCLEOTIDE SEQUENCE [LARGE SCALE GENOMIC DNA]</scope>
    <source>
        <strain evidence="3 4">DSM 103833</strain>
    </source>
</reference>